<dbReference type="InterPro" id="IPR037124">
    <property type="entry name" value="Chaperonin_GroES_sf"/>
</dbReference>
<dbReference type="PRINTS" id="PR00297">
    <property type="entry name" value="CHAPERONIN10"/>
</dbReference>
<dbReference type="HAMAP" id="MF_00580">
    <property type="entry name" value="CH10"/>
    <property type="match status" value="1"/>
</dbReference>
<dbReference type="PROSITE" id="PS00681">
    <property type="entry name" value="CHAPERONINS_CPN10"/>
    <property type="match status" value="1"/>
</dbReference>
<evidence type="ECO:0000256" key="3">
    <source>
        <dbReference type="HAMAP-Rule" id="MF_00580"/>
    </source>
</evidence>
<dbReference type="SMART" id="SM00883">
    <property type="entry name" value="Cpn10"/>
    <property type="match status" value="1"/>
</dbReference>
<dbReference type="Proteomes" id="UP000218385">
    <property type="component" value="Chromosome"/>
</dbReference>
<evidence type="ECO:0000313" key="6">
    <source>
        <dbReference type="Proteomes" id="UP000218385"/>
    </source>
</evidence>
<sequence length="97" mass="10235">MKLRPLHDRVVIRRSEEEKKTAGGIVLPGSAAEKPNQGEVLAVGPGKVLDNGEVRALSVKVGDKVVFGPYSGSNTVKVDGEDLVIMAENEILAVVEG</sequence>
<reference evidence="5 6" key="1">
    <citation type="submission" date="2017-09" db="EMBL/GenBank/DDBJ databases">
        <title>Complete Genome sequence of Lysobacter capsici KNU-15.</title>
        <authorList>
            <person name="Kim M.-C."/>
            <person name="Yi H."/>
            <person name="Lee D.-W."/>
            <person name="Shin J.-H."/>
        </authorList>
    </citation>
    <scope>NUCLEOTIDE SEQUENCE [LARGE SCALE GENOMIC DNA]</scope>
    <source>
        <strain evidence="5 6">KNU-15</strain>
    </source>
</reference>
<dbReference type="PANTHER" id="PTHR10772">
    <property type="entry name" value="10 KDA HEAT SHOCK PROTEIN"/>
    <property type="match status" value="1"/>
</dbReference>
<accession>A0AB33EK89</accession>
<dbReference type="GO" id="GO:0044183">
    <property type="term" value="F:protein folding chaperone"/>
    <property type="evidence" value="ECO:0007669"/>
    <property type="project" value="InterPro"/>
</dbReference>
<keyword evidence="2 3" id="KW-0143">Chaperone</keyword>
<evidence type="ECO:0000256" key="2">
    <source>
        <dbReference type="ARBA" id="ARBA00023186"/>
    </source>
</evidence>
<dbReference type="Pfam" id="PF00166">
    <property type="entry name" value="Cpn10"/>
    <property type="match status" value="1"/>
</dbReference>
<proteinExistence type="inferred from homology"/>
<evidence type="ECO:0000313" key="5">
    <source>
        <dbReference type="EMBL" id="ATE79408.1"/>
    </source>
</evidence>
<dbReference type="InterPro" id="IPR011032">
    <property type="entry name" value="GroES-like_sf"/>
</dbReference>
<protein>
    <recommendedName>
        <fullName evidence="3">Co-chaperonin GroES</fullName>
    </recommendedName>
    <alternativeName>
        <fullName evidence="3">10 kDa chaperonin</fullName>
    </alternativeName>
    <alternativeName>
        <fullName evidence="3">Chaperonin-10</fullName>
        <shortName evidence="3">Cpn10</shortName>
    </alternativeName>
</protein>
<evidence type="ECO:0000256" key="1">
    <source>
        <dbReference type="ARBA" id="ARBA00006975"/>
    </source>
</evidence>
<comment type="subcellular location">
    <subcellularLocation>
        <location evidence="3">Cytoplasm</location>
    </subcellularLocation>
</comment>
<keyword evidence="3" id="KW-0963">Cytoplasm</keyword>
<dbReference type="PANTHER" id="PTHR10772:SF58">
    <property type="entry name" value="CO-CHAPERONIN GROES"/>
    <property type="match status" value="1"/>
</dbReference>
<dbReference type="FunFam" id="2.30.33.40:FF:000001">
    <property type="entry name" value="10 kDa chaperonin"/>
    <property type="match status" value="1"/>
</dbReference>
<dbReference type="SUPFAM" id="SSF50129">
    <property type="entry name" value="GroES-like"/>
    <property type="match status" value="1"/>
</dbReference>
<dbReference type="GO" id="GO:0046872">
    <property type="term" value="F:metal ion binding"/>
    <property type="evidence" value="ECO:0007669"/>
    <property type="project" value="TreeGrafter"/>
</dbReference>
<dbReference type="NCBIfam" id="NF001531">
    <property type="entry name" value="PRK00364.2-2"/>
    <property type="match status" value="1"/>
</dbReference>
<dbReference type="Gene3D" id="2.30.33.40">
    <property type="entry name" value="GroES chaperonin"/>
    <property type="match status" value="1"/>
</dbReference>
<dbReference type="InterPro" id="IPR018369">
    <property type="entry name" value="Chaprnonin_Cpn10_CS"/>
</dbReference>
<dbReference type="EMBL" id="CP023466">
    <property type="protein sequence ID" value="ATE79408.1"/>
    <property type="molecule type" value="Genomic_DNA"/>
</dbReference>
<dbReference type="GO" id="GO:0051082">
    <property type="term" value="F:unfolded protein binding"/>
    <property type="evidence" value="ECO:0007669"/>
    <property type="project" value="TreeGrafter"/>
</dbReference>
<comment type="subunit">
    <text evidence="3">Heptamer of 7 subunits arranged in a ring. Interacts with the chaperonin GroEL.</text>
</comment>
<dbReference type="GO" id="GO:0005524">
    <property type="term" value="F:ATP binding"/>
    <property type="evidence" value="ECO:0007669"/>
    <property type="project" value="InterPro"/>
</dbReference>
<dbReference type="RefSeq" id="WP_018926588.1">
    <property type="nucleotide sequence ID" value="NZ_CP023466.1"/>
</dbReference>
<dbReference type="NCBIfam" id="NF001533">
    <property type="entry name" value="PRK00364.2-4"/>
    <property type="match status" value="1"/>
</dbReference>
<comment type="similarity">
    <text evidence="1 3 4">Belongs to the GroES chaperonin family.</text>
</comment>
<dbReference type="GO" id="GO:0005737">
    <property type="term" value="C:cytoplasm"/>
    <property type="evidence" value="ECO:0007669"/>
    <property type="project" value="UniProtKB-SubCell"/>
</dbReference>
<dbReference type="CDD" id="cd00320">
    <property type="entry name" value="cpn10"/>
    <property type="match status" value="1"/>
</dbReference>
<dbReference type="NCBIfam" id="NF001527">
    <property type="entry name" value="PRK00364.1-2"/>
    <property type="match status" value="1"/>
</dbReference>
<dbReference type="AlphaFoldDB" id="A0AB33EK89"/>
<dbReference type="GO" id="GO:0051087">
    <property type="term" value="F:protein-folding chaperone binding"/>
    <property type="evidence" value="ECO:0007669"/>
    <property type="project" value="TreeGrafter"/>
</dbReference>
<gene>
    <name evidence="3" type="primary">groES</name>
    <name evidence="3" type="synonym">groS</name>
    <name evidence="5" type="ORF">CNN82_24410</name>
</gene>
<organism evidence="5 6">
    <name type="scientific">Pseudomonas frederiksbergensis</name>
    <dbReference type="NCBI Taxonomy" id="104087"/>
    <lineage>
        <taxon>Bacteria</taxon>
        <taxon>Pseudomonadati</taxon>
        <taxon>Pseudomonadota</taxon>
        <taxon>Gammaproteobacteria</taxon>
        <taxon>Pseudomonadales</taxon>
        <taxon>Pseudomonadaceae</taxon>
        <taxon>Pseudomonas</taxon>
    </lineage>
</organism>
<dbReference type="InterPro" id="IPR020818">
    <property type="entry name" value="Chaperonin_GroES"/>
</dbReference>
<comment type="function">
    <text evidence="3 4">Together with the chaperonin GroEL, plays an essential role in assisting protein folding. The GroEL-GroES system forms a nano-cage that allows encapsulation of the non-native substrate proteins and provides a physical environment optimized to promote and accelerate protein folding. GroES binds to the apical surface of the GroEL ring, thereby capping the opening of the GroEL channel.</text>
</comment>
<evidence type="ECO:0000256" key="4">
    <source>
        <dbReference type="RuleBase" id="RU000535"/>
    </source>
</evidence>
<name>A0AB33EK89_9PSED</name>